<dbReference type="EMBL" id="MUZQ01000184">
    <property type="protein sequence ID" value="OWK55844.1"/>
    <property type="molecule type" value="Genomic_DNA"/>
</dbReference>
<gene>
    <name evidence="2" type="ORF">RLOC_00003457</name>
</gene>
<evidence type="ECO:0000313" key="3">
    <source>
        <dbReference type="Proteomes" id="UP000197619"/>
    </source>
</evidence>
<feature type="compositionally biased region" description="Low complexity" evidence="1">
    <location>
        <begin position="17"/>
        <end position="40"/>
    </location>
</feature>
<dbReference type="Proteomes" id="UP000197619">
    <property type="component" value="Unassembled WGS sequence"/>
</dbReference>
<name>A0A218UQ12_9PASE</name>
<dbReference type="AlphaFoldDB" id="A0A218UQ12"/>
<keyword evidence="3" id="KW-1185">Reference proteome</keyword>
<reference evidence="2 3" key="1">
    <citation type="submission" date="2017-05" db="EMBL/GenBank/DDBJ databases">
        <title>Genome of assembly of the Bengalese finch, Lonchura striata domestica.</title>
        <authorList>
            <person name="Colquitt B.M."/>
            <person name="Brainard M.S."/>
        </authorList>
    </citation>
    <scope>NUCLEOTIDE SEQUENCE [LARGE SCALE GENOMIC DNA]</scope>
    <source>
        <strain evidence="2">White83orange57</strain>
    </source>
</reference>
<proteinExistence type="predicted"/>
<sequence>MSVSVCVCVCVCECPAGSARSAGSPWSPRSASARPAAGGCPRRRRSTASPPRGPRARRRPPAPPPPRPRGRGRDPARPASRGPGRLRRCRRTRCWRTREGGGGGWCGCWSRAAAGWCTKHSQHLEPVLKSKATPSNLMPKMEGSTMNRISSSELQRQAQWRSGRSGILCRCWASPTVLALDCMQTATGFWCSLIWGDLFSQS</sequence>
<feature type="region of interest" description="Disordered" evidence="1">
    <location>
        <begin position="17"/>
        <end position="85"/>
    </location>
</feature>
<evidence type="ECO:0000256" key="1">
    <source>
        <dbReference type="SAM" id="MobiDB-lite"/>
    </source>
</evidence>
<accession>A0A218UQ12</accession>
<comment type="caution">
    <text evidence="2">The sequence shown here is derived from an EMBL/GenBank/DDBJ whole genome shotgun (WGS) entry which is preliminary data.</text>
</comment>
<protein>
    <submittedName>
        <fullName evidence="2">Uncharacterized protein</fullName>
    </submittedName>
</protein>
<evidence type="ECO:0000313" key="2">
    <source>
        <dbReference type="EMBL" id="OWK55844.1"/>
    </source>
</evidence>
<organism evidence="2 3">
    <name type="scientific">Lonchura striata</name>
    <name type="common">white-rumped munia</name>
    <dbReference type="NCBI Taxonomy" id="40157"/>
    <lineage>
        <taxon>Eukaryota</taxon>
        <taxon>Metazoa</taxon>
        <taxon>Chordata</taxon>
        <taxon>Craniata</taxon>
        <taxon>Vertebrata</taxon>
        <taxon>Euteleostomi</taxon>
        <taxon>Archelosauria</taxon>
        <taxon>Archosauria</taxon>
        <taxon>Dinosauria</taxon>
        <taxon>Saurischia</taxon>
        <taxon>Theropoda</taxon>
        <taxon>Coelurosauria</taxon>
        <taxon>Aves</taxon>
        <taxon>Neognathae</taxon>
        <taxon>Neoaves</taxon>
        <taxon>Telluraves</taxon>
        <taxon>Australaves</taxon>
        <taxon>Passeriformes</taxon>
        <taxon>Passeroidea</taxon>
        <taxon>Estrildidae</taxon>
        <taxon>Estrildinae</taxon>
        <taxon>Lonchura</taxon>
    </lineage>
</organism>